<feature type="transmembrane region" description="Helical" evidence="1">
    <location>
        <begin position="474"/>
        <end position="491"/>
    </location>
</feature>
<feature type="transmembrane region" description="Helical" evidence="1">
    <location>
        <begin position="6"/>
        <end position="22"/>
    </location>
</feature>
<sequence length="517" mass="52504">MELTAAHWTYLAGVVVIIGVMIARRNIVVPAVLATFLTAWAYSGDLVKGLASIFTASLTAAGELFSIFLIIAIITALLGGLRAMGAEQRMVRPFRGLMRGGRAAFLTIAAATYFISLFFWPTPAVPLIGAILLPAAIRAGLPAMTAGAVMAVAGQGMALSSDYVIQVAPGLSAKAAGVGTGAVADRAMVLSLITGAVALTYLYLRGRRSFGVAGDEHELRWLAQENGLDAGAEVQLGGSPGARGIGKGAAAAAATRAATGPDTATQVLEPSPEVAAAPPKPEPVRRSRLFAVLVPLTFAAIVGYMLLGKFTDVVGDVQGDEAAGLVGGVAMLLLFAAVFSIDGSHGLTTAASHVVDGLVFAFKAMGVVVPIAGFFFLGNAEFVSRITGVHDAKPPALLFDLVASVDQHIPDNGFMLSFAILIIGMITGLEGSGFAGLPLTGSLAGALGPAAHTDPATLAAVGQMGSVWTGGGTLIAWSSLLAVAGVARVPVQDLVRHCFLPVIAGLAAATALATVLF</sequence>
<accession>A0ABU6FI79</accession>
<feature type="transmembrane region" description="Helical" evidence="1">
    <location>
        <begin position="64"/>
        <end position="83"/>
    </location>
</feature>
<protein>
    <recommendedName>
        <fullName evidence="4">Permease</fullName>
    </recommendedName>
</protein>
<feature type="transmembrane region" description="Helical" evidence="1">
    <location>
        <begin position="498"/>
        <end position="516"/>
    </location>
</feature>
<keyword evidence="1" id="KW-1133">Transmembrane helix</keyword>
<feature type="transmembrane region" description="Helical" evidence="1">
    <location>
        <begin position="103"/>
        <end position="121"/>
    </location>
</feature>
<dbReference type="Proteomes" id="UP001354931">
    <property type="component" value="Unassembled WGS sequence"/>
</dbReference>
<organism evidence="2 3">
    <name type="scientific">Streptomyces endophyticus</name>
    <dbReference type="NCBI Taxonomy" id="714166"/>
    <lineage>
        <taxon>Bacteria</taxon>
        <taxon>Bacillati</taxon>
        <taxon>Actinomycetota</taxon>
        <taxon>Actinomycetes</taxon>
        <taxon>Kitasatosporales</taxon>
        <taxon>Streptomycetaceae</taxon>
        <taxon>Streptomyces</taxon>
    </lineage>
</organism>
<evidence type="ECO:0000313" key="2">
    <source>
        <dbReference type="EMBL" id="MEB8342492.1"/>
    </source>
</evidence>
<feature type="transmembrane region" description="Helical" evidence="1">
    <location>
        <begin position="353"/>
        <end position="377"/>
    </location>
</feature>
<keyword evidence="1" id="KW-0472">Membrane</keyword>
<proteinExistence type="predicted"/>
<name>A0ABU6FI79_9ACTN</name>
<feature type="transmembrane region" description="Helical" evidence="1">
    <location>
        <begin position="127"/>
        <end position="151"/>
    </location>
</feature>
<dbReference type="EMBL" id="JAOZYC010000164">
    <property type="protein sequence ID" value="MEB8342492.1"/>
    <property type="molecule type" value="Genomic_DNA"/>
</dbReference>
<feature type="transmembrane region" description="Helical" evidence="1">
    <location>
        <begin position="322"/>
        <end position="341"/>
    </location>
</feature>
<evidence type="ECO:0000313" key="3">
    <source>
        <dbReference type="Proteomes" id="UP001354931"/>
    </source>
</evidence>
<comment type="caution">
    <text evidence="2">The sequence shown here is derived from an EMBL/GenBank/DDBJ whole genome shotgun (WGS) entry which is preliminary data.</text>
</comment>
<dbReference type="RefSeq" id="WP_326021985.1">
    <property type="nucleotide sequence ID" value="NZ_JAOZYC010000164.1"/>
</dbReference>
<feature type="transmembrane region" description="Helical" evidence="1">
    <location>
        <begin position="289"/>
        <end position="307"/>
    </location>
</feature>
<evidence type="ECO:0000256" key="1">
    <source>
        <dbReference type="SAM" id="Phobius"/>
    </source>
</evidence>
<reference evidence="2 3" key="1">
    <citation type="submission" date="2022-10" db="EMBL/GenBank/DDBJ databases">
        <authorList>
            <person name="Xie J."/>
            <person name="Shen N."/>
        </authorList>
    </citation>
    <scope>NUCLEOTIDE SEQUENCE [LARGE SCALE GENOMIC DNA]</scope>
    <source>
        <strain evidence="2 3">YIM65594</strain>
    </source>
</reference>
<feature type="transmembrane region" description="Helical" evidence="1">
    <location>
        <begin position="187"/>
        <end position="204"/>
    </location>
</feature>
<evidence type="ECO:0008006" key="4">
    <source>
        <dbReference type="Google" id="ProtNLM"/>
    </source>
</evidence>
<keyword evidence="1" id="KW-0812">Transmembrane</keyword>
<feature type="transmembrane region" description="Helical" evidence="1">
    <location>
        <begin position="27"/>
        <end position="44"/>
    </location>
</feature>
<gene>
    <name evidence="2" type="ORF">OKJ99_33860</name>
</gene>
<keyword evidence="3" id="KW-1185">Reference proteome</keyword>